<organism evidence="1 2">
    <name type="scientific">Mytilus galloprovincialis</name>
    <name type="common">Mediterranean mussel</name>
    <dbReference type="NCBI Taxonomy" id="29158"/>
    <lineage>
        <taxon>Eukaryota</taxon>
        <taxon>Metazoa</taxon>
        <taxon>Spiralia</taxon>
        <taxon>Lophotrochozoa</taxon>
        <taxon>Mollusca</taxon>
        <taxon>Bivalvia</taxon>
        <taxon>Autobranchia</taxon>
        <taxon>Pteriomorphia</taxon>
        <taxon>Mytilida</taxon>
        <taxon>Mytiloidea</taxon>
        <taxon>Mytilidae</taxon>
        <taxon>Mytilinae</taxon>
        <taxon>Mytilus</taxon>
    </lineage>
</organism>
<comment type="caution">
    <text evidence="1">The sequence shown here is derived from an EMBL/GenBank/DDBJ whole genome shotgun (WGS) entry which is preliminary data.</text>
</comment>
<dbReference type="InterPro" id="IPR038563">
    <property type="entry name" value="Endonuclease_7_sf"/>
</dbReference>
<evidence type="ECO:0000313" key="1">
    <source>
        <dbReference type="EMBL" id="VDH90683.1"/>
    </source>
</evidence>
<proteinExistence type="predicted"/>
<protein>
    <recommendedName>
        <fullName evidence="3">DNA-directed DNA polymerase</fullName>
    </recommendedName>
</protein>
<dbReference type="EMBL" id="UYJE01000171">
    <property type="protein sequence ID" value="VDH90683.1"/>
    <property type="molecule type" value="Genomic_DNA"/>
</dbReference>
<dbReference type="OrthoDB" id="2331628at2759"/>
<sequence>MTPETSNEPVVYRGADGGDKFVECIIQEQDNIEQKFKHCEPMNMTGSDCQSFRKATLCRICKKEHADIRVREHCHVTGKLRGATHNNCNINYKFTGRIPVVFHNLRGYDIGCMDFIDSLQFMSSSLQKLMENLAKKGSNKLRHMTSHFGEELINLLLRKQVYPYEYLDSEAKYVEPQLPPIEDIYSTLSGDGITTLDYAHAQHV</sequence>
<reference evidence="1" key="1">
    <citation type="submission" date="2018-11" db="EMBL/GenBank/DDBJ databases">
        <authorList>
            <person name="Alioto T."/>
            <person name="Alioto T."/>
        </authorList>
    </citation>
    <scope>NUCLEOTIDE SEQUENCE</scope>
</reference>
<dbReference type="InterPro" id="IPR044925">
    <property type="entry name" value="His-Me_finger_sf"/>
</dbReference>
<dbReference type="Gene3D" id="3.40.1800.10">
    <property type="entry name" value="His-Me finger endonucleases"/>
    <property type="match status" value="1"/>
</dbReference>
<dbReference type="PANTHER" id="PTHR31511">
    <property type="entry name" value="PROTEIN CBG23764"/>
    <property type="match status" value="1"/>
</dbReference>
<evidence type="ECO:0000313" key="2">
    <source>
        <dbReference type="Proteomes" id="UP000596742"/>
    </source>
</evidence>
<name>A0A8B6BH78_MYTGA</name>
<dbReference type="Proteomes" id="UP000596742">
    <property type="component" value="Unassembled WGS sequence"/>
</dbReference>
<dbReference type="PANTHER" id="PTHR31511:SF12">
    <property type="entry name" value="RHO TERMINATION FACTOR N-TERMINAL DOMAIN-CONTAINING PROTEIN"/>
    <property type="match status" value="1"/>
</dbReference>
<evidence type="ECO:0008006" key="3">
    <source>
        <dbReference type="Google" id="ProtNLM"/>
    </source>
</evidence>
<accession>A0A8B6BH78</accession>
<dbReference type="SUPFAM" id="SSF54060">
    <property type="entry name" value="His-Me finger endonucleases"/>
    <property type="match status" value="1"/>
</dbReference>
<keyword evidence="2" id="KW-1185">Reference proteome</keyword>
<gene>
    <name evidence="1" type="ORF">MGAL_10B072072</name>
</gene>
<dbReference type="AlphaFoldDB" id="A0A8B6BH78"/>